<organism evidence="1 2">
    <name type="scientific">Naganishia cerealis</name>
    <dbReference type="NCBI Taxonomy" id="610337"/>
    <lineage>
        <taxon>Eukaryota</taxon>
        <taxon>Fungi</taxon>
        <taxon>Dikarya</taxon>
        <taxon>Basidiomycota</taxon>
        <taxon>Agaricomycotina</taxon>
        <taxon>Tremellomycetes</taxon>
        <taxon>Filobasidiales</taxon>
        <taxon>Filobasidiaceae</taxon>
        <taxon>Naganishia</taxon>
    </lineage>
</organism>
<protein>
    <submittedName>
        <fullName evidence="1">Uncharacterized protein</fullName>
    </submittedName>
</protein>
<name>A0ACC2V7H7_9TREE</name>
<dbReference type="Proteomes" id="UP001241377">
    <property type="component" value="Unassembled WGS sequence"/>
</dbReference>
<evidence type="ECO:0000313" key="1">
    <source>
        <dbReference type="EMBL" id="KAJ9095134.1"/>
    </source>
</evidence>
<accession>A0ACC2V7H7</accession>
<reference evidence="1" key="1">
    <citation type="submission" date="2023-04" db="EMBL/GenBank/DDBJ databases">
        <title>Draft Genome sequencing of Naganishia species isolated from polar environments using Oxford Nanopore Technology.</title>
        <authorList>
            <person name="Leo P."/>
            <person name="Venkateswaran K."/>
        </authorList>
    </citation>
    <scope>NUCLEOTIDE SEQUENCE</scope>
    <source>
        <strain evidence="1">MNA-CCFEE 5261</strain>
    </source>
</reference>
<dbReference type="EMBL" id="JASBWR010000104">
    <property type="protein sequence ID" value="KAJ9095134.1"/>
    <property type="molecule type" value="Genomic_DNA"/>
</dbReference>
<comment type="caution">
    <text evidence="1">The sequence shown here is derived from an EMBL/GenBank/DDBJ whole genome shotgun (WGS) entry which is preliminary data.</text>
</comment>
<evidence type="ECO:0000313" key="2">
    <source>
        <dbReference type="Proteomes" id="UP001241377"/>
    </source>
</evidence>
<gene>
    <name evidence="1" type="ORF">QFC19_007702</name>
</gene>
<proteinExistence type="predicted"/>
<sequence length="265" mass="29121">MTSYLVTGAARGIGLGLVKEILKKPDTTVFALVRGSSKIDELKAIKSSRLHIVTADISNPSEVDEVVKQVEKLTSSLDVIILSAALLEISLKTPLELTESPEAFKEFVEESNKIMYVNTYSQLYVANKFHPLLSKGEKKKIVFVSSGLGHGDWVYKAGHQRLTAYSMGKAALNLMVAQLGATLRHEGFTVLALCPGIVNSSRAPLEEVEENYKIFFDAARRVNPTFKGILQVEEACTRFMEAVEFYGPMSNGRFISANGTHDVFA</sequence>
<keyword evidence="2" id="KW-1185">Reference proteome</keyword>